<sequence length="206" mass="23241">MKFPSLTNLFSNVHIPIKEKEYACIWSPVGDGFLTIKVAYRYKNIAAPILTWGKFTWNIHIPTFRSLIKLVVLAAIINTITVIWQARNKLRFNNIRTHWKTALNAIIADVSRTGNATLKIGSFSMLDLNTHKCFNVKLNPPKSCDVSCGGFYGDHSGKLIGSFLMNIGVGNTFTEELTTAMMDIETARDKNWNHLWLESDSKSSML</sequence>
<evidence type="ECO:0008006" key="3">
    <source>
        <dbReference type="Google" id="ProtNLM"/>
    </source>
</evidence>
<dbReference type="EMBL" id="JAMSHJ010000005">
    <property type="protein sequence ID" value="KAI5405230.1"/>
    <property type="molecule type" value="Genomic_DNA"/>
</dbReference>
<proteinExistence type="predicted"/>
<gene>
    <name evidence="1" type="ORF">KIW84_052127</name>
</gene>
<dbReference type="Proteomes" id="UP001058974">
    <property type="component" value="Chromosome 5"/>
</dbReference>
<evidence type="ECO:0000313" key="1">
    <source>
        <dbReference type="EMBL" id="KAI5405230.1"/>
    </source>
</evidence>
<evidence type="ECO:0000313" key="2">
    <source>
        <dbReference type="Proteomes" id="UP001058974"/>
    </source>
</evidence>
<dbReference type="AlphaFoldDB" id="A0A9D5AH10"/>
<reference evidence="1 2" key="1">
    <citation type="journal article" date="2022" name="Nat. Genet.">
        <title>Improved pea reference genome and pan-genome highlight genomic features and evolutionary characteristics.</title>
        <authorList>
            <person name="Yang T."/>
            <person name="Liu R."/>
            <person name="Luo Y."/>
            <person name="Hu S."/>
            <person name="Wang D."/>
            <person name="Wang C."/>
            <person name="Pandey M.K."/>
            <person name="Ge S."/>
            <person name="Xu Q."/>
            <person name="Li N."/>
            <person name="Li G."/>
            <person name="Huang Y."/>
            <person name="Saxena R.K."/>
            <person name="Ji Y."/>
            <person name="Li M."/>
            <person name="Yan X."/>
            <person name="He Y."/>
            <person name="Liu Y."/>
            <person name="Wang X."/>
            <person name="Xiang C."/>
            <person name="Varshney R.K."/>
            <person name="Ding H."/>
            <person name="Gao S."/>
            <person name="Zong X."/>
        </authorList>
    </citation>
    <scope>NUCLEOTIDE SEQUENCE [LARGE SCALE GENOMIC DNA]</scope>
    <source>
        <strain evidence="1 2">cv. Zhongwan 6</strain>
    </source>
</reference>
<name>A0A9D5AH10_PEA</name>
<dbReference type="Gramene" id="Psat05G0212700-T1">
    <property type="protein sequence ID" value="KAI5405230.1"/>
    <property type="gene ID" value="KIW84_052127"/>
</dbReference>
<keyword evidence="2" id="KW-1185">Reference proteome</keyword>
<protein>
    <recommendedName>
        <fullName evidence="3">RNase H type-1 domain-containing protein</fullName>
    </recommendedName>
</protein>
<organism evidence="1 2">
    <name type="scientific">Pisum sativum</name>
    <name type="common">Garden pea</name>
    <name type="synonym">Lathyrus oleraceus</name>
    <dbReference type="NCBI Taxonomy" id="3888"/>
    <lineage>
        <taxon>Eukaryota</taxon>
        <taxon>Viridiplantae</taxon>
        <taxon>Streptophyta</taxon>
        <taxon>Embryophyta</taxon>
        <taxon>Tracheophyta</taxon>
        <taxon>Spermatophyta</taxon>
        <taxon>Magnoliopsida</taxon>
        <taxon>eudicotyledons</taxon>
        <taxon>Gunneridae</taxon>
        <taxon>Pentapetalae</taxon>
        <taxon>rosids</taxon>
        <taxon>fabids</taxon>
        <taxon>Fabales</taxon>
        <taxon>Fabaceae</taxon>
        <taxon>Papilionoideae</taxon>
        <taxon>50 kb inversion clade</taxon>
        <taxon>NPAAA clade</taxon>
        <taxon>Hologalegina</taxon>
        <taxon>IRL clade</taxon>
        <taxon>Fabeae</taxon>
        <taxon>Lathyrus</taxon>
    </lineage>
</organism>
<comment type="caution">
    <text evidence="1">The sequence shown here is derived from an EMBL/GenBank/DDBJ whole genome shotgun (WGS) entry which is preliminary data.</text>
</comment>
<accession>A0A9D5AH10</accession>